<dbReference type="Gene3D" id="1.10.472.10">
    <property type="entry name" value="Cyclin-like"/>
    <property type="match status" value="1"/>
</dbReference>
<dbReference type="Pfam" id="PF08613">
    <property type="entry name" value="Cyclin"/>
    <property type="match status" value="1"/>
</dbReference>
<dbReference type="GO" id="GO:0016538">
    <property type="term" value="F:cyclin-dependent protein serine/threonine kinase regulator activity"/>
    <property type="evidence" value="ECO:0007669"/>
    <property type="project" value="TreeGrafter"/>
</dbReference>
<name>A0A9W8DVV0_9FUNG</name>
<reference evidence="2" key="1">
    <citation type="submission" date="2022-07" db="EMBL/GenBank/DDBJ databases">
        <title>Phylogenomic reconstructions and comparative analyses of Kickxellomycotina fungi.</title>
        <authorList>
            <person name="Reynolds N.K."/>
            <person name="Stajich J.E."/>
            <person name="Barry K."/>
            <person name="Grigoriev I.V."/>
            <person name="Crous P."/>
            <person name="Smith M.E."/>
        </authorList>
    </citation>
    <scope>NUCLEOTIDE SEQUENCE</scope>
    <source>
        <strain evidence="2">NBRC 100468</strain>
    </source>
</reference>
<evidence type="ECO:0000313" key="3">
    <source>
        <dbReference type="Proteomes" id="UP001150538"/>
    </source>
</evidence>
<dbReference type="OrthoDB" id="1060854at2759"/>
<dbReference type="EMBL" id="JANBPU010000009">
    <property type="protein sequence ID" value="KAJ1920809.1"/>
    <property type="molecule type" value="Genomic_DNA"/>
</dbReference>
<evidence type="ECO:0000256" key="1">
    <source>
        <dbReference type="SAM" id="MobiDB-lite"/>
    </source>
</evidence>
<feature type="region of interest" description="Disordered" evidence="1">
    <location>
        <begin position="266"/>
        <end position="364"/>
    </location>
</feature>
<dbReference type="PANTHER" id="PTHR15615:SF94">
    <property type="entry name" value="PHO85 CYCLIN-6-RELATED"/>
    <property type="match status" value="1"/>
</dbReference>
<comment type="caution">
    <text evidence="2">The sequence shown here is derived from an EMBL/GenBank/DDBJ whole genome shotgun (WGS) entry which is preliminary data.</text>
</comment>
<sequence length="364" mass="40799">MDKFDLGTAPTKDTIKKVASYLEKCTGYNEGFNAQALCPEKHVQETSLTLFHARTIPTIHLFYYLSRILKYCPCQNEVFISLVIHFRNIISKCRRKGIAFNIDAYSVHRLIIVGVTVASKWFSDMFFTNTRYARVGGLPVDELNSLEVLFLSLLDFKITIPISELQRVGEEIFEDRHPDISMIPAFHISPQGIYIPAYYAPPMPQTAVLTPQSAFFEQRPPISARARRLSYPGTTKFGHITNDPYHQPQLQQQQPVWPSSQNINTFAAPFAGSKPPSATTSARTLHDSPCATNMSPNVKDGAGFPKSTESSGLDSPNHPVTPCNEFSSSSGDSTQKQHYNGFSHHQQQQPQPHSQQQQQPFIPA</sequence>
<gene>
    <name evidence="2" type="primary">PCL7</name>
    <name evidence="2" type="ORF">H4219_001045</name>
</gene>
<dbReference type="AlphaFoldDB" id="A0A9W8DVV0"/>
<proteinExistence type="predicted"/>
<dbReference type="GO" id="GO:0019901">
    <property type="term" value="F:protein kinase binding"/>
    <property type="evidence" value="ECO:0007669"/>
    <property type="project" value="InterPro"/>
</dbReference>
<keyword evidence="3" id="KW-1185">Reference proteome</keyword>
<dbReference type="GO" id="GO:0005634">
    <property type="term" value="C:nucleus"/>
    <property type="evidence" value="ECO:0007669"/>
    <property type="project" value="TreeGrafter"/>
</dbReference>
<evidence type="ECO:0000313" key="2">
    <source>
        <dbReference type="EMBL" id="KAJ1920809.1"/>
    </source>
</evidence>
<accession>A0A9W8DVV0</accession>
<dbReference type="PANTHER" id="PTHR15615">
    <property type="match status" value="1"/>
</dbReference>
<dbReference type="InterPro" id="IPR013922">
    <property type="entry name" value="Cyclin_PHO80-like"/>
</dbReference>
<feature type="compositionally biased region" description="Low complexity" evidence="1">
    <location>
        <begin position="343"/>
        <end position="364"/>
    </location>
</feature>
<feature type="compositionally biased region" description="Polar residues" evidence="1">
    <location>
        <begin position="324"/>
        <end position="340"/>
    </location>
</feature>
<dbReference type="CDD" id="cd20558">
    <property type="entry name" value="CYCLIN_ScPCL7-like"/>
    <property type="match status" value="1"/>
</dbReference>
<protein>
    <submittedName>
        <fullName evidence="2">Cyclin-like protein interacting with PHO85</fullName>
    </submittedName>
</protein>
<organism evidence="2 3">
    <name type="scientific">Mycoemilia scoparia</name>
    <dbReference type="NCBI Taxonomy" id="417184"/>
    <lineage>
        <taxon>Eukaryota</taxon>
        <taxon>Fungi</taxon>
        <taxon>Fungi incertae sedis</taxon>
        <taxon>Zoopagomycota</taxon>
        <taxon>Kickxellomycotina</taxon>
        <taxon>Kickxellomycetes</taxon>
        <taxon>Kickxellales</taxon>
        <taxon>Kickxellaceae</taxon>
        <taxon>Mycoemilia</taxon>
    </lineage>
</organism>
<dbReference type="GO" id="GO:0000307">
    <property type="term" value="C:cyclin-dependent protein kinase holoenzyme complex"/>
    <property type="evidence" value="ECO:0007669"/>
    <property type="project" value="TreeGrafter"/>
</dbReference>
<dbReference type="Proteomes" id="UP001150538">
    <property type="component" value="Unassembled WGS sequence"/>
</dbReference>